<accession>N8UXI5</accession>
<dbReference type="eggNOG" id="ENOG503397V">
    <property type="taxonomic scope" value="Bacteria"/>
</dbReference>
<name>N8UXI5_9GAMM</name>
<comment type="caution">
    <text evidence="1">The sequence shown here is derived from an EMBL/GenBank/DDBJ whole genome shotgun (WGS) entry which is preliminary data.</text>
</comment>
<protein>
    <recommendedName>
        <fullName evidence="3">Glutamate 5-kinase</fullName>
    </recommendedName>
</protein>
<evidence type="ECO:0000313" key="2">
    <source>
        <dbReference type="Proteomes" id="UP000013049"/>
    </source>
</evidence>
<sequence length="122" mass="13723">MGLRDELQADLAEAFDNDLADAVHEFTCERIIKKNFDPVHETYEEEKLSYSGRGVLFGQYKSYDIANLGIPATDNKATVLQNEVSAEPAINDKWIVKGSSYRVINISMDPVGAIWICQLRKV</sequence>
<dbReference type="RefSeq" id="WP_004771368.1">
    <property type="nucleotide sequence ID" value="NZ_KB849357.1"/>
</dbReference>
<dbReference type="EMBL" id="APPC01000017">
    <property type="protein sequence ID" value="ENU92095.1"/>
    <property type="molecule type" value="Genomic_DNA"/>
</dbReference>
<gene>
    <name evidence="1" type="ORF">F971_01982</name>
</gene>
<dbReference type="AlphaFoldDB" id="N8UXI5"/>
<evidence type="ECO:0008006" key="3">
    <source>
        <dbReference type="Google" id="ProtNLM"/>
    </source>
</evidence>
<dbReference type="Proteomes" id="UP000013049">
    <property type="component" value="Unassembled WGS sequence"/>
</dbReference>
<proteinExistence type="predicted"/>
<evidence type="ECO:0000313" key="1">
    <source>
        <dbReference type="EMBL" id="ENU92095.1"/>
    </source>
</evidence>
<reference evidence="1 2" key="1">
    <citation type="submission" date="2013-02" db="EMBL/GenBank/DDBJ databases">
        <title>The Genome Sequence of Acinetobacter sp. NIPH 758.</title>
        <authorList>
            <consortium name="The Broad Institute Genome Sequencing Platform"/>
            <consortium name="The Broad Institute Genome Sequencing Center for Infectious Disease"/>
            <person name="Cerqueira G."/>
            <person name="Feldgarden M."/>
            <person name="Courvalin P."/>
            <person name="Perichon B."/>
            <person name="Grillot-Courvalin C."/>
            <person name="Clermont D."/>
            <person name="Rocha E."/>
            <person name="Yoon E.-J."/>
            <person name="Nemec A."/>
            <person name="Walker B."/>
            <person name="Young S.K."/>
            <person name="Zeng Q."/>
            <person name="Gargeya S."/>
            <person name="Fitzgerald M."/>
            <person name="Haas B."/>
            <person name="Abouelleil A."/>
            <person name="Alvarado L."/>
            <person name="Arachchi H.M."/>
            <person name="Berlin A.M."/>
            <person name="Chapman S.B."/>
            <person name="Dewar J."/>
            <person name="Goldberg J."/>
            <person name="Griggs A."/>
            <person name="Gujja S."/>
            <person name="Hansen M."/>
            <person name="Howarth C."/>
            <person name="Imamovic A."/>
            <person name="Larimer J."/>
            <person name="McCowan C."/>
            <person name="Murphy C."/>
            <person name="Neiman D."/>
            <person name="Pearson M."/>
            <person name="Priest M."/>
            <person name="Roberts A."/>
            <person name="Saif S."/>
            <person name="Shea T."/>
            <person name="Sisk P."/>
            <person name="Sykes S."/>
            <person name="Wortman J."/>
            <person name="Nusbaum C."/>
            <person name="Birren B."/>
        </authorList>
    </citation>
    <scope>NUCLEOTIDE SEQUENCE [LARGE SCALE GENOMIC DNA]</scope>
    <source>
        <strain evidence="1 2">NIPH 758</strain>
    </source>
</reference>
<organism evidence="1 2">
    <name type="scientific">Acinetobacter vivianii</name>
    <dbReference type="NCBI Taxonomy" id="1776742"/>
    <lineage>
        <taxon>Bacteria</taxon>
        <taxon>Pseudomonadati</taxon>
        <taxon>Pseudomonadota</taxon>
        <taxon>Gammaproteobacteria</taxon>
        <taxon>Moraxellales</taxon>
        <taxon>Moraxellaceae</taxon>
        <taxon>Acinetobacter</taxon>
    </lineage>
</organism>
<dbReference type="HOGENOM" id="CLU_160685_0_0_6"/>